<comment type="caution">
    <text evidence="1">The sequence shown here is derived from an EMBL/GenBank/DDBJ whole genome shotgun (WGS) entry which is preliminary data.</text>
</comment>
<keyword evidence="2" id="KW-1185">Reference proteome</keyword>
<sequence length="91" mass="10124">MLASIPRFMNTSTSVVGNLFPIRNPRDGWYSPYLAALLKTNTLDNGHNMLTVDFFDDNKQAVANGSFSRLIYIDNTQGDVSLELPAGAWRT</sequence>
<dbReference type="AlphaFoldDB" id="S9QX64"/>
<evidence type="ECO:0000313" key="1">
    <source>
        <dbReference type="EMBL" id="EPX61263.1"/>
    </source>
</evidence>
<organism evidence="1 2">
    <name type="scientific">Cystobacter fuscus (strain ATCC 25194 / DSM 2262 / NBRC 100088 / M29)</name>
    <dbReference type="NCBI Taxonomy" id="1242864"/>
    <lineage>
        <taxon>Bacteria</taxon>
        <taxon>Pseudomonadati</taxon>
        <taxon>Myxococcota</taxon>
        <taxon>Myxococcia</taxon>
        <taxon>Myxococcales</taxon>
        <taxon>Cystobacterineae</taxon>
        <taxon>Archangiaceae</taxon>
        <taxon>Cystobacter</taxon>
    </lineage>
</organism>
<gene>
    <name evidence="1" type="ORF">D187_001046</name>
</gene>
<dbReference type="OrthoDB" id="5490180at2"/>
<evidence type="ECO:0000313" key="2">
    <source>
        <dbReference type="Proteomes" id="UP000011682"/>
    </source>
</evidence>
<accession>S9QX64</accession>
<name>S9QX64_CYSF2</name>
<dbReference type="RefSeq" id="WP_002622067.1">
    <property type="nucleotide sequence ID" value="NZ_ANAH02000010.1"/>
</dbReference>
<protein>
    <submittedName>
        <fullName evidence="1">Uncharacterized protein</fullName>
    </submittedName>
</protein>
<reference evidence="1" key="1">
    <citation type="submission" date="2013-05" db="EMBL/GenBank/DDBJ databases">
        <title>Genome assembly of Cystobacter fuscus DSM 2262.</title>
        <authorList>
            <person name="Sharma G."/>
            <person name="Khatri I."/>
            <person name="Kaur C."/>
            <person name="Mayilraj S."/>
            <person name="Subramanian S."/>
        </authorList>
    </citation>
    <scope>NUCLEOTIDE SEQUENCE [LARGE SCALE GENOMIC DNA]</scope>
    <source>
        <strain evidence="1">DSM 2262</strain>
    </source>
</reference>
<proteinExistence type="predicted"/>
<dbReference type="Proteomes" id="UP000011682">
    <property type="component" value="Unassembled WGS sequence"/>
</dbReference>
<dbReference type="EMBL" id="ANAH02000010">
    <property type="protein sequence ID" value="EPX61263.1"/>
    <property type="molecule type" value="Genomic_DNA"/>
</dbReference>